<dbReference type="InterPro" id="IPR050659">
    <property type="entry name" value="Peptidase_M24B"/>
</dbReference>
<accession>A0AAE5VPS9</accession>
<dbReference type="RefSeq" id="WP_103657978.1">
    <property type="nucleotide sequence ID" value="NZ_CP192765.1"/>
</dbReference>
<organism evidence="3 4">
    <name type="scientific">Agrobacterium rosae</name>
    <dbReference type="NCBI Taxonomy" id="1972867"/>
    <lineage>
        <taxon>Bacteria</taxon>
        <taxon>Pseudomonadati</taxon>
        <taxon>Pseudomonadota</taxon>
        <taxon>Alphaproteobacteria</taxon>
        <taxon>Hyphomicrobiales</taxon>
        <taxon>Rhizobiaceae</taxon>
        <taxon>Rhizobium/Agrobacterium group</taxon>
        <taxon>Agrobacterium</taxon>
    </lineage>
</organism>
<dbReference type="InterPro" id="IPR000587">
    <property type="entry name" value="Creatinase_N"/>
</dbReference>
<sequence length="380" mass="41917">MFLGTKPAPIGNAERFERLERLRAKMAKQDIAALLLGSTESLRYFTGLVWHQSERLLGAVVTPTDLHYIVPGFEKSRVDTLPHIDGDIHIWQEEQHPATLVGSLVGRQGRVALDEGLPLFIYHSLVRELGQDRLIDGGPLVSGLRIQKSQSEIAIIQYAMDLTLEVHKRAHRLMKPGIRASEVVRYIDEQHLELGGEGGSYFCIVSFGKATSLPHGADGDQTLQDGDVILVDTGTRIDGYHSDITRTYVLENPAADFAQAWAIEREAQQAVFDAAELGAPCSSLDDAARNVLIKHGLGPDYALPGLPHRAGHGLGLEIHEEPYIVRGNSLPLAQGMCFSNEPMLVYPDRFGIRLEDHIYMSSEGANWFTQPAKSPTEPFS</sequence>
<dbReference type="Pfam" id="PF01321">
    <property type="entry name" value="Creatinase_N"/>
    <property type="match status" value="1"/>
</dbReference>
<dbReference type="InterPro" id="IPR036005">
    <property type="entry name" value="Creatinase/aminopeptidase-like"/>
</dbReference>
<evidence type="ECO:0000259" key="1">
    <source>
        <dbReference type="Pfam" id="PF00557"/>
    </source>
</evidence>
<dbReference type="Gene3D" id="3.40.350.10">
    <property type="entry name" value="Creatinase/prolidase N-terminal domain"/>
    <property type="match status" value="1"/>
</dbReference>
<reference evidence="3 4" key="1">
    <citation type="journal article" date="2018" name="Syst. Appl. Microbiol.">
        <title>Agrobacterium rosae sp. nov., isolated from galls on different agricultural crops.</title>
        <authorList>
            <person name="Kuzmanovic N."/>
            <person name="Pulawska J."/>
            <person name="Smalla K."/>
            <person name="Nesme X."/>
        </authorList>
    </citation>
    <scope>NUCLEOTIDE SEQUENCE [LARGE SCALE GENOMIC DNA]</scope>
    <source>
        <strain evidence="3 4">NCPPB 1650</strain>
    </source>
</reference>
<evidence type="ECO:0000313" key="4">
    <source>
        <dbReference type="Proteomes" id="UP000237447"/>
    </source>
</evidence>
<dbReference type="Gene3D" id="3.90.230.10">
    <property type="entry name" value="Creatinase/methionine aminopeptidase superfamily"/>
    <property type="match status" value="1"/>
</dbReference>
<dbReference type="SUPFAM" id="SSF55920">
    <property type="entry name" value="Creatinase/aminopeptidase"/>
    <property type="match status" value="1"/>
</dbReference>
<evidence type="ECO:0000259" key="2">
    <source>
        <dbReference type="Pfam" id="PF01321"/>
    </source>
</evidence>
<feature type="domain" description="Creatinase N-terminal" evidence="2">
    <location>
        <begin position="18"/>
        <end position="146"/>
    </location>
</feature>
<gene>
    <name evidence="3" type="ORF">CPJ18_10080</name>
</gene>
<comment type="caution">
    <text evidence="3">The sequence shown here is derived from an EMBL/GenBank/DDBJ whole genome shotgun (WGS) entry which is preliminary data.</text>
</comment>
<dbReference type="Pfam" id="PF00557">
    <property type="entry name" value="Peptidase_M24"/>
    <property type="match status" value="1"/>
</dbReference>
<name>A0AAE5VPS9_9HYPH</name>
<dbReference type="InterPro" id="IPR029149">
    <property type="entry name" value="Creatin/AminoP/Spt16_N"/>
</dbReference>
<protein>
    <submittedName>
        <fullName evidence="3">X-Pro dipeptidase</fullName>
    </submittedName>
</protein>
<dbReference type="AlphaFoldDB" id="A0AAE5VPS9"/>
<dbReference type="SUPFAM" id="SSF53092">
    <property type="entry name" value="Creatinase/prolidase N-terminal domain"/>
    <property type="match status" value="1"/>
</dbReference>
<dbReference type="PANTHER" id="PTHR46112">
    <property type="entry name" value="AMINOPEPTIDASE"/>
    <property type="match status" value="1"/>
</dbReference>
<evidence type="ECO:0000313" key="3">
    <source>
        <dbReference type="EMBL" id="POO51826.1"/>
    </source>
</evidence>
<feature type="domain" description="Peptidase M24" evidence="1">
    <location>
        <begin position="155"/>
        <end position="360"/>
    </location>
</feature>
<proteinExistence type="predicted"/>
<dbReference type="PANTHER" id="PTHR46112:SF3">
    <property type="entry name" value="AMINOPEPTIDASE YPDF"/>
    <property type="match status" value="1"/>
</dbReference>
<dbReference type="Proteomes" id="UP000237447">
    <property type="component" value="Unassembled WGS sequence"/>
</dbReference>
<dbReference type="InterPro" id="IPR000994">
    <property type="entry name" value="Pept_M24"/>
</dbReference>
<dbReference type="EMBL" id="NXEJ01000005">
    <property type="protein sequence ID" value="POO51826.1"/>
    <property type="molecule type" value="Genomic_DNA"/>
</dbReference>